<comment type="caution">
    <text evidence="3">The sequence shown here is derived from an EMBL/GenBank/DDBJ whole genome shotgun (WGS) entry which is preliminary data.</text>
</comment>
<proteinExistence type="predicted"/>
<dbReference type="GO" id="GO:0016491">
    <property type="term" value="F:oxidoreductase activity"/>
    <property type="evidence" value="ECO:0007669"/>
    <property type="project" value="UniProtKB-KW"/>
</dbReference>
<organism evidence="3 4">
    <name type="scientific">Neoaquamicrobium sediminum</name>
    <dbReference type="NCBI Taxonomy" id="1849104"/>
    <lineage>
        <taxon>Bacteria</taxon>
        <taxon>Pseudomonadati</taxon>
        <taxon>Pseudomonadota</taxon>
        <taxon>Alphaproteobacteria</taxon>
        <taxon>Hyphomicrobiales</taxon>
        <taxon>Phyllobacteriaceae</taxon>
        <taxon>Neoaquamicrobium</taxon>
    </lineage>
</organism>
<dbReference type="Gene3D" id="3.50.50.60">
    <property type="entry name" value="FAD/NAD(P)-binding domain"/>
    <property type="match status" value="1"/>
</dbReference>
<evidence type="ECO:0000313" key="4">
    <source>
        <dbReference type="Proteomes" id="UP001559025"/>
    </source>
</evidence>
<name>A0ABV3WZQ9_9HYPH</name>
<dbReference type="Gene3D" id="3.30.9.10">
    <property type="entry name" value="D-Amino Acid Oxidase, subunit A, domain 2"/>
    <property type="match status" value="1"/>
</dbReference>
<accession>A0ABV3WZQ9</accession>
<sequence>MISTDVLVIGAGIAGAGVAAAIGGRRDVVLIEQEARPGHHSTGRSAAIFIQNYGNAVIRALSAASRPLFDAPDDEFFPSPLLSQRGILFVADEEDRPHHDELLALSEGLVPMLPADAATMVPLLRPERIAAAGYEHDASDIDVNALHQGWLKKARRAGARVMTDAALLQAHRVGNRWKVETTAGEIEAETIVNAAGAWADVVARNCGVAPKGLVPHRRSMAVIACPAGYDCERWPLVSNSADRWYFKPDAGRLLISPADEDPVEPHDAFVDDMTLAEGLDRYQQAVREEIVRVDGNWAGLRTFAPDRTPVVGFDADAEGFFWLAGQGGYGIQTSPALSAVAAALILGDEPGLALDPAMMSPHRVMI</sequence>
<dbReference type="InterPro" id="IPR006076">
    <property type="entry name" value="FAD-dep_OxRdtase"/>
</dbReference>
<dbReference type="EMBL" id="JAZHFV010000006">
    <property type="protein sequence ID" value="MEX4009643.1"/>
    <property type="molecule type" value="Genomic_DNA"/>
</dbReference>
<feature type="domain" description="FAD dependent oxidoreductase" evidence="2">
    <location>
        <begin position="5"/>
        <end position="343"/>
    </location>
</feature>
<evidence type="ECO:0000313" key="3">
    <source>
        <dbReference type="EMBL" id="MEX4009643.1"/>
    </source>
</evidence>
<dbReference type="EC" id="1.-.-.-" evidence="3"/>
<dbReference type="RefSeq" id="WP_368804521.1">
    <property type="nucleotide sequence ID" value="NZ_JAZHFV010000006.1"/>
</dbReference>
<keyword evidence="4" id="KW-1185">Reference proteome</keyword>
<dbReference type="Pfam" id="PF01266">
    <property type="entry name" value="DAO"/>
    <property type="match status" value="1"/>
</dbReference>
<reference evidence="3 4" key="1">
    <citation type="submission" date="2024-01" db="EMBL/GenBank/DDBJ databases">
        <title>New evidence supports the origin of RcGTA from prophage.</title>
        <authorList>
            <person name="Xu Y."/>
            <person name="Liu B."/>
            <person name="Chen F."/>
        </authorList>
    </citation>
    <scope>NUCLEOTIDE SEQUENCE [LARGE SCALE GENOMIC DNA]</scope>
    <source>
        <strain evidence="3 4">CBW1107-2</strain>
    </source>
</reference>
<dbReference type="SUPFAM" id="SSF51905">
    <property type="entry name" value="FAD/NAD(P)-binding domain"/>
    <property type="match status" value="1"/>
</dbReference>
<dbReference type="InterPro" id="IPR036188">
    <property type="entry name" value="FAD/NAD-bd_sf"/>
</dbReference>
<keyword evidence="1 3" id="KW-0560">Oxidoreductase</keyword>
<gene>
    <name evidence="3" type="ORF">V1479_20200</name>
</gene>
<dbReference type="PANTHER" id="PTHR13847">
    <property type="entry name" value="SARCOSINE DEHYDROGENASE-RELATED"/>
    <property type="match status" value="1"/>
</dbReference>
<dbReference type="PANTHER" id="PTHR13847:SF287">
    <property type="entry name" value="FAD-DEPENDENT OXIDOREDUCTASE DOMAIN-CONTAINING PROTEIN 1"/>
    <property type="match status" value="1"/>
</dbReference>
<protein>
    <submittedName>
        <fullName evidence="3">FAD-binding oxidoreductase</fullName>
        <ecNumber evidence="3">1.-.-.-</ecNumber>
    </submittedName>
</protein>
<dbReference type="Proteomes" id="UP001559025">
    <property type="component" value="Unassembled WGS sequence"/>
</dbReference>
<evidence type="ECO:0000259" key="2">
    <source>
        <dbReference type="Pfam" id="PF01266"/>
    </source>
</evidence>
<evidence type="ECO:0000256" key="1">
    <source>
        <dbReference type="ARBA" id="ARBA00023002"/>
    </source>
</evidence>